<protein>
    <submittedName>
        <fullName evidence="1">Uncharacterized membrane protein (UPF0127 family)</fullName>
    </submittedName>
</protein>
<dbReference type="EMBL" id="JBEPSH010000007">
    <property type="protein sequence ID" value="MET4578539.1"/>
    <property type="molecule type" value="Genomic_DNA"/>
</dbReference>
<name>A0ABV2QBX7_9BURK</name>
<gene>
    <name evidence="1" type="ORF">ABIE13_003655</name>
</gene>
<dbReference type="PANTHER" id="PTHR37953">
    <property type="entry name" value="UPF0127 PROTEIN MJ1496"/>
    <property type="match status" value="1"/>
</dbReference>
<dbReference type="Proteomes" id="UP001549320">
    <property type="component" value="Unassembled WGS sequence"/>
</dbReference>
<evidence type="ECO:0000313" key="1">
    <source>
        <dbReference type="EMBL" id="MET4578539.1"/>
    </source>
</evidence>
<keyword evidence="2" id="KW-1185">Reference proteome</keyword>
<dbReference type="PANTHER" id="PTHR37953:SF1">
    <property type="entry name" value="UPF0127 PROTEIN MJ1496"/>
    <property type="match status" value="1"/>
</dbReference>
<proteinExistence type="predicted"/>
<dbReference type="InterPro" id="IPR003795">
    <property type="entry name" value="DUF192"/>
</dbReference>
<evidence type="ECO:0000313" key="2">
    <source>
        <dbReference type="Proteomes" id="UP001549320"/>
    </source>
</evidence>
<sequence>MALTFELTLMTTFIRSLLLGFAALMTTVPALAQREPVGSPQLDLARTTISAGMLRIDAQVAATAEQRQIGLMHRREMPQHEGMLFIFEQPAVQCFWMKNTLIPLTAAFILDDGTIANLVDMKPLDESSHCSVKPVRYVLEMNKGWFEQRHVRAGAKLRGPVFEVKR</sequence>
<dbReference type="Pfam" id="PF02643">
    <property type="entry name" value="DUF192"/>
    <property type="match status" value="1"/>
</dbReference>
<dbReference type="Gene3D" id="2.60.120.1140">
    <property type="entry name" value="Protein of unknown function DUF192"/>
    <property type="match status" value="1"/>
</dbReference>
<organism evidence="1 2">
    <name type="scientific">Ottowia thiooxydans</name>
    <dbReference type="NCBI Taxonomy" id="219182"/>
    <lineage>
        <taxon>Bacteria</taxon>
        <taxon>Pseudomonadati</taxon>
        <taxon>Pseudomonadota</taxon>
        <taxon>Betaproteobacteria</taxon>
        <taxon>Burkholderiales</taxon>
        <taxon>Comamonadaceae</taxon>
        <taxon>Ottowia</taxon>
    </lineage>
</organism>
<accession>A0ABV2QBX7</accession>
<dbReference type="InterPro" id="IPR038695">
    <property type="entry name" value="Saro_0823-like_sf"/>
</dbReference>
<reference evidence="1 2" key="1">
    <citation type="submission" date="2024-06" db="EMBL/GenBank/DDBJ databases">
        <title>Sorghum-associated microbial communities from plants grown in Nebraska, USA.</title>
        <authorList>
            <person name="Schachtman D."/>
        </authorList>
    </citation>
    <scope>NUCLEOTIDE SEQUENCE [LARGE SCALE GENOMIC DNA]</scope>
    <source>
        <strain evidence="1 2">2709</strain>
    </source>
</reference>
<comment type="caution">
    <text evidence="1">The sequence shown here is derived from an EMBL/GenBank/DDBJ whole genome shotgun (WGS) entry which is preliminary data.</text>
</comment>